<reference evidence="2" key="1">
    <citation type="journal article" date="2024" name="Front. Bioeng. Biotechnol.">
        <title>Genome-scale model development and genomic sequencing of the oleaginous clade Lipomyces.</title>
        <authorList>
            <person name="Czajka J.J."/>
            <person name="Han Y."/>
            <person name="Kim J."/>
            <person name="Mondo S.J."/>
            <person name="Hofstad B.A."/>
            <person name="Robles A."/>
            <person name="Haridas S."/>
            <person name="Riley R."/>
            <person name="LaButti K."/>
            <person name="Pangilinan J."/>
            <person name="Andreopoulos W."/>
            <person name="Lipzen A."/>
            <person name="Yan J."/>
            <person name="Wang M."/>
            <person name="Ng V."/>
            <person name="Grigoriev I.V."/>
            <person name="Spatafora J.W."/>
            <person name="Magnuson J.K."/>
            <person name="Baker S.E."/>
            <person name="Pomraning K.R."/>
        </authorList>
    </citation>
    <scope>NUCLEOTIDE SEQUENCE [LARGE SCALE GENOMIC DNA]</scope>
    <source>
        <strain evidence="2">CBS 10300</strain>
    </source>
</reference>
<accession>A0ACC3TE12</accession>
<organism evidence="1 2">
    <name type="scientific">Lipomyces orientalis</name>
    <dbReference type="NCBI Taxonomy" id="1233043"/>
    <lineage>
        <taxon>Eukaryota</taxon>
        <taxon>Fungi</taxon>
        <taxon>Dikarya</taxon>
        <taxon>Ascomycota</taxon>
        <taxon>Saccharomycotina</taxon>
        <taxon>Lipomycetes</taxon>
        <taxon>Lipomycetales</taxon>
        <taxon>Lipomycetaceae</taxon>
        <taxon>Lipomyces</taxon>
    </lineage>
</organism>
<evidence type="ECO:0000313" key="2">
    <source>
        <dbReference type="Proteomes" id="UP001489719"/>
    </source>
</evidence>
<keyword evidence="2" id="KW-1185">Reference proteome</keyword>
<feature type="non-terminal residue" evidence="1">
    <location>
        <position position="1"/>
    </location>
</feature>
<dbReference type="Proteomes" id="UP001489719">
    <property type="component" value="Unassembled WGS sequence"/>
</dbReference>
<protein>
    <submittedName>
        <fullName evidence="1">Uncharacterized protein</fullName>
    </submittedName>
</protein>
<name>A0ACC3TE12_9ASCO</name>
<evidence type="ECO:0000313" key="1">
    <source>
        <dbReference type="EMBL" id="KAK9319397.1"/>
    </source>
</evidence>
<gene>
    <name evidence="1" type="ORF">V1517DRAFT_266376</name>
</gene>
<comment type="caution">
    <text evidence="1">The sequence shown here is derived from an EMBL/GenBank/DDBJ whole genome shotgun (WGS) entry which is preliminary data.</text>
</comment>
<proteinExistence type="predicted"/>
<sequence>SILSSNQNMIVRLDIRNQSETSNLCTAISSYAWELVYSEVVKKQLRQGDEPNNECTCATLNSYLLPSSHRIQLGIPLDITNIHPCKRVHPVFPPLNLLSQEVDPDRLAVLKNPQMNFLEKAGLGHGPLVVVRPGSLTEPGQYSAADRIKDRDVMSSLGCTKPD</sequence>
<dbReference type="EMBL" id="MU970191">
    <property type="protein sequence ID" value="KAK9319397.1"/>
    <property type="molecule type" value="Genomic_DNA"/>
</dbReference>